<evidence type="ECO:0000313" key="2">
    <source>
        <dbReference type="EMBL" id="CAL1240846.1"/>
    </source>
</evidence>
<dbReference type="PANTHER" id="PTHR43312">
    <property type="entry name" value="D-THREO-ALDOSE 1-DEHYDROGENASE"/>
    <property type="match status" value="1"/>
</dbReference>
<dbReference type="Gene3D" id="3.20.20.100">
    <property type="entry name" value="NADP-dependent oxidoreductase domain"/>
    <property type="match status" value="1"/>
</dbReference>
<protein>
    <submittedName>
        <fullName evidence="2">Aryl-alcohol dehydrogenase-like predicted oxidoreductase</fullName>
    </submittedName>
</protein>
<dbReference type="SUPFAM" id="SSF51430">
    <property type="entry name" value="NAD(P)-linked oxidoreductase"/>
    <property type="match status" value="1"/>
</dbReference>
<evidence type="ECO:0000313" key="3">
    <source>
        <dbReference type="Proteomes" id="UP001497493"/>
    </source>
</evidence>
<dbReference type="PANTHER" id="PTHR43312:SF1">
    <property type="entry name" value="NADP-DEPENDENT OXIDOREDUCTASE DOMAIN-CONTAINING PROTEIN"/>
    <property type="match status" value="1"/>
</dbReference>
<sequence>MNTVLTGAALPPPAASLTATTLGTTGIVTSPLALGCARLGSTLSPLSRKQSYRLLEEAVALGLRHFDTASIYGQGDSERYLGAALKAHRPELCLATKAGQRLSALQALAARFKGPIRLLSRYRAGVRQAVAERRAAGVNRCFAPGFLLRSLEGSLRRLGTDHVDIFYLHSPPAAALQADEVLLLGERLKQAGKIRCFGVSCDDLDTALLAARLPAVEIVQFEPDGSATSDAIFASLHRHGKLALVRGIVRRSGGTEEALGRAFHQVLAQPAVGGVIVGTTRLDHLRHNVDAFLHHAPRLKP</sequence>
<gene>
    <name evidence="2" type="ORF">MECH1_V1_2070</name>
</gene>
<feature type="domain" description="NADP-dependent oxidoreductase" evidence="1">
    <location>
        <begin position="31"/>
        <end position="212"/>
    </location>
</feature>
<name>A0ABM9NJN8_9GAMM</name>
<proteinExistence type="predicted"/>
<organism evidence="2 3">
    <name type="scientific">Candidatus Methylocalor cossyra</name>
    <dbReference type="NCBI Taxonomy" id="3108543"/>
    <lineage>
        <taxon>Bacteria</taxon>
        <taxon>Pseudomonadati</taxon>
        <taxon>Pseudomonadota</taxon>
        <taxon>Gammaproteobacteria</taxon>
        <taxon>Methylococcales</taxon>
        <taxon>Methylococcaceae</taxon>
        <taxon>Candidatus Methylocalor</taxon>
    </lineage>
</organism>
<reference evidence="2 3" key="1">
    <citation type="submission" date="2024-04" db="EMBL/GenBank/DDBJ databases">
        <authorList>
            <person name="Cremers G."/>
        </authorList>
    </citation>
    <scope>NUCLEOTIDE SEQUENCE [LARGE SCALE GENOMIC DNA]</scope>
    <source>
        <strain evidence="2">MeCH1-AG</strain>
    </source>
</reference>
<dbReference type="RefSeq" id="WP_348757407.1">
    <property type="nucleotide sequence ID" value="NZ_OZ026884.1"/>
</dbReference>
<dbReference type="Pfam" id="PF00248">
    <property type="entry name" value="Aldo_ket_red"/>
    <property type="match status" value="1"/>
</dbReference>
<dbReference type="InterPro" id="IPR053135">
    <property type="entry name" value="AKR2_Oxidoreductase"/>
</dbReference>
<dbReference type="InterPro" id="IPR036812">
    <property type="entry name" value="NAD(P)_OxRdtase_dom_sf"/>
</dbReference>
<accession>A0ABM9NJN8</accession>
<dbReference type="InterPro" id="IPR023210">
    <property type="entry name" value="NADP_OxRdtase_dom"/>
</dbReference>
<dbReference type="EMBL" id="OZ026884">
    <property type="protein sequence ID" value="CAL1240846.1"/>
    <property type="molecule type" value="Genomic_DNA"/>
</dbReference>
<evidence type="ECO:0000259" key="1">
    <source>
        <dbReference type="Pfam" id="PF00248"/>
    </source>
</evidence>
<dbReference type="Proteomes" id="UP001497493">
    <property type="component" value="Chromosome"/>
</dbReference>
<keyword evidence="3" id="KW-1185">Reference proteome</keyword>